<dbReference type="InterPro" id="IPR011042">
    <property type="entry name" value="6-blade_b-propeller_TolB-like"/>
</dbReference>
<proteinExistence type="predicted"/>
<evidence type="ECO:0000313" key="3">
    <source>
        <dbReference type="Proteomes" id="UP000663887"/>
    </source>
</evidence>
<dbReference type="Gene3D" id="2.120.10.30">
    <property type="entry name" value="TolB, C-terminal domain"/>
    <property type="match status" value="2"/>
</dbReference>
<dbReference type="PANTHER" id="PTHR24104">
    <property type="entry name" value="E3 UBIQUITIN-PROTEIN LIGASE NHLRC1-RELATED"/>
    <property type="match status" value="1"/>
</dbReference>
<organism evidence="1 3">
    <name type="scientific">Rotaria magnacalcarata</name>
    <dbReference type="NCBI Taxonomy" id="392030"/>
    <lineage>
        <taxon>Eukaryota</taxon>
        <taxon>Metazoa</taxon>
        <taxon>Spiralia</taxon>
        <taxon>Gnathifera</taxon>
        <taxon>Rotifera</taxon>
        <taxon>Eurotatoria</taxon>
        <taxon>Bdelloidea</taxon>
        <taxon>Philodinida</taxon>
        <taxon>Philodinidae</taxon>
        <taxon>Rotaria</taxon>
    </lineage>
</organism>
<protein>
    <recommendedName>
        <fullName evidence="4">NHL repeat-containing protein</fullName>
    </recommendedName>
</protein>
<dbReference type="CDD" id="cd05819">
    <property type="entry name" value="NHL"/>
    <property type="match status" value="2"/>
</dbReference>
<dbReference type="EMBL" id="CAJOBF010001072">
    <property type="protein sequence ID" value="CAF3909290.1"/>
    <property type="molecule type" value="Genomic_DNA"/>
</dbReference>
<accession>A0A816U4K2</accession>
<gene>
    <name evidence="2" type="ORF">UXM345_LOCUS10981</name>
    <name evidence="1" type="ORF">XDN619_LOCUS20063</name>
</gene>
<name>A0A816U4K2_9BILA</name>
<reference evidence="1" key="1">
    <citation type="submission" date="2021-02" db="EMBL/GenBank/DDBJ databases">
        <authorList>
            <person name="Nowell W R."/>
        </authorList>
    </citation>
    <scope>NUCLEOTIDE SEQUENCE</scope>
</reference>
<comment type="caution">
    <text evidence="1">The sequence shown here is derived from an EMBL/GenBank/DDBJ whole genome shotgun (WGS) entry which is preliminary data.</text>
</comment>
<dbReference type="EMBL" id="CAJNRG010008822">
    <property type="protein sequence ID" value="CAF2107482.1"/>
    <property type="molecule type" value="Genomic_DNA"/>
</dbReference>
<evidence type="ECO:0000313" key="2">
    <source>
        <dbReference type="EMBL" id="CAF3909290.1"/>
    </source>
</evidence>
<evidence type="ECO:0008006" key="4">
    <source>
        <dbReference type="Google" id="ProtNLM"/>
    </source>
</evidence>
<dbReference type="InterPro" id="IPR050952">
    <property type="entry name" value="TRIM-NHL_E3_ligases"/>
</dbReference>
<dbReference type="AlphaFoldDB" id="A0A816U4K2"/>
<dbReference type="Proteomes" id="UP000663887">
    <property type="component" value="Unassembled WGS sequence"/>
</dbReference>
<evidence type="ECO:0000313" key="1">
    <source>
        <dbReference type="EMBL" id="CAF2107482.1"/>
    </source>
</evidence>
<dbReference type="SUPFAM" id="SSF101898">
    <property type="entry name" value="NHL repeat"/>
    <property type="match status" value="2"/>
</dbReference>
<dbReference type="Proteomes" id="UP000663842">
    <property type="component" value="Unassembled WGS sequence"/>
</dbReference>
<sequence>MHYPSRLLSYWIPTDIVISQVNKHIFIADMSFNRVLHLSSEAIYISTLSLPIDPSKTYSPIKLAVDVAGYLYVATGANNSFALIYKYRTTDDQLIKNISLSFYVPTALTISPIDGNIYVANTDIDDTAVYILNSNGQQMNKFNASSFSPPLGRPTALTMDKTAERLYVADRNEVPTGRVFVIHSQTGKQLQSYVNTNIYRPAGVVVDANLNVYIADMATNCIVALMPNGTLIRTYTNSLYSPQGLTFSADGNLLLSDTLDKRIVLFDITTAKILQVYSSNDPLLISPRLVTVFSNGDIYVNSLTNNGAYNIIKKLTMTKSSANVTQIIDPKPHFGFPVGLILNNNDAIYVTDADIPYGYIHIFAPNGTETSRIYTSDPALKSPNGISIDLQGNLYVVDSGNSRVIKLFTNGTIIQNYKTTPPLQFPYDVKVRNDGVVYISDIRCACIYQLTNDGEQIAVIQLEERPYLVRPFITLFPSATPGNPDILLTITYPSPQINHYTPNGTLIASYTIPTSALTDWDPYASTIDEKCHCLVVAESGGRLMFFDL</sequence>